<dbReference type="PANTHER" id="PTHR48079">
    <property type="entry name" value="PROTEIN YEEZ"/>
    <property type="match status" value="1"/>
</dbReference>
<dbReference type="InterPro" id="IPR036291">
    <property type="entry name" value="NAD(P)-bd_dom_sf"/>
</dbReference>
<reference evidence="2" key="1">
    <citation type="submission" date="2019-11" db="EMBL/GenBank/DDBJ databases">
        <authorList>
            <person name="Feng L."/>
        </authorList>
    </citation>
    <scope>NUCLEOTIDE SEQUENCE</scope>
    <source>
        <strain evidence="2">EMassiliensisLFYP7</strain>
    </source>
</reference>
<dbReference type="RefSeq" id="WP_156567582.1">
    <property type="nucleotide sequence ID" value="NZ_CACRTZ010000037.1"/>
</dbReference>
<sequence length="301" mass="32828">MHVFLTGASGFIGSRILTELLNAGHQVTGLARSDSSAGAIRLAGAEVWRGTLEEPASFTGAVERADAVIHTAFDHDFHHFVESCEKDRRVIQAMGEVLKGSARPLLITSGTGMGNDGPMQPAESEQRLHDHANPRIATEREANALLAADVNVRLVCLPQVHDTTRQGLITWYIQHALEKGAVACIGDGDNRWSAAHVSDVARLYRLVLEQGEGGHRYHAVAEEEVLMREIAQTVAGKLNLPQVSLSAGEAQAHFGWFAIFAGMSLRSSSVWTRRQLNWQPVGPGLLEDLRAMDYQNVFARP</sequence>
<protein>
    <recommendedName>
        <fullName evidence="1">NAD-dependent epimerase/dehydratase domain-containing protein</fullName>
    </recommendedName>
</protein>
<evidence type="ECO:0000259" key="1">
    <source>
        <dbReference type="Pfam" id="PF01370"/>
    </source>
</evidence>
<dbReference type="Gene3D" id="3.40.50.720">
    <property type="entry name" value="NAD(P)-binding Rossmann-like Domain"/>
    <property type="match status" value="1"/>
</dbReference>
<evidence type="ECO:0000313" key="2">
    <source>
        <dbReference type="EMBL" id="VYU80219.1"/>
    </source>
</evidence>
<proteinExistence type="predicted"/>
<dbReference type="AlphaFoldDB" id="A0A6N3HX25"/>
<gene>
    <name evidence="2" type="ORF">EMLFYP7_04402</name>
</gene>
<dbReference type="CDD" id="cd05262">
    <property type="entry name" value="SDR_a7"/>
    <property type="match status" value="1"/>
</dbReference>
<dbReference type="EMBL" id="CACRTZ010000037">
    <property type="protein sequence ID" value="VYU80219.1"/>
    <property type="molecule type" value="Genomic_DNA"/>
</dbReference>
<dbReference type="InterPro" id="IPR001509">
    <property type="entry name" value="Epimerase_deHydtase"/>
</dbReference>
<dbReference type="PANTHER" id="PTHR48079:SF6">
    <property type="entry name" value="NAD(P)-BINDING DOMAIN-CONTAINING PROTEIN-RELATED"/>
    <property type="match status" value="1"/>
</dbReference>
<accession>A0A6N3HX25</accession>
<feature type="domain" description="NAD-dependent epimerase/dehydratase" evidence="1">
    <location>
        <begin position="3"/>
        <end position="217"/>
    </location>
</feature>
<dbReference type="Pfam" id="PF01370">
    <property type="entry name" value="Epimerase"/>
    <property type="match status" value="1"/>
</dbReference>
<dbReference type="InterPro" id="IPR051783">
    <property type="entry name" value="NAD(P)-dependent_oxidoreduct"/>
</dbReference>
<dbReference type="GO" id="GO:0005737">
    <property type="term" value="C:cytoplasm"/>
    <property type="evidence" value="ECO:0007669"/>
    <property type="project" value="TreeGrafter"/>
</dbReference>
<dbReference type="GO" id="GO:0004029">
    <property type="term" value="F:aldehyde dehydrogenase (NAD+) activity"/>
    <property type="evidence" value="ECO:0007669"/>
    <property type="project" value="TreeGrafter"/>
</dbReference>
<name>A0A6N3HX25_9ENTR</name>
<organism evidence="2">
    <name type="scientific">Phytobacter massiliensis</name>
    <dbReference type="NCBI Taxonomy" id="1485952"/>
    <lineage>
        <taxon>Bacteria</taxon>
        <taxon>Pseudomonadati</taxon>
        <taxon>Pseudomonadota</taxon>
        <taxon>Gammaproteobacteria</taxon>
        <taxon>Enterobacterales</taxon>
        <taxon>Enterobacteriaceae</taxon>
        <taxon>Phytobacter</taxon>
    </lineage>
</organism>
<dbReference type="SUPFAM" id="SSF51735">
    <property type="entry name" value="NAD(P)-binding Rossmann-fold domains"/>
    <property type="match status" value="1"/>
</dbReference>